<dbReference type="Gramene" id="PRQ48406">
    <property type="protein sequence ID" value="PRQ48406"/>
    <property type="gene ID" value="RchiOBHm_Chr2g0110381"/>
</dbReference>
<evidence type="ECO:0000313" key="1">
    <source>
        <dbReference type="EMBL" id="PRQ48406.1"/>
    </source>
</evidence>
<dbReference type="AlphaFoldDB" id="A0A2P6RPP6"/>
<accession>A0A2P6RPP6</accession>
<comment type="caution">
    <text evidence="1">The sequence shown here is derived from an EMBL/GenBank/DDBJ whole genome shotgun (WGS) entry which is preliminary data.</text>
</comment>
<dbReference type="EMBL" id="PDCK01000040">
    <property type="protein sequence ID" value="PRQ48406.1"/>
    <property type="molecule type" value="Genomic_DNA"/>
</dbReference>
<gene>
    <name evidence="1" type="ORF">RchiOBHm_Chr2g0110381</name>
</gene>
<sequence>MYWSQFFNFFFSFTFESPQSLSPILYSFRLKLSSLEQFTLSPSLFRSLPVSFPHQIYKRGTSVAFGHSNPKSPTAFYFSLLSRSPVRPTLES</sequence>
<proteinExistence type="predicted"/>
<organism evidence="1 2">
    <name type="scientific">Rosa chinensis</name>
    <name type="common">China rose</name>
    <dbReference type="NCBI Taxonomy" id="74649"/>
    <lineage>
        <taxon>Eukaryota</taxon>
        <taxon>Viridiplantae</taxon>
        <taxon>Streptophyta</taxon>
        <taxon>Embryophyta</taxon>
        <taxon>Tracheophyta</taxon>
        <taxon>Spermatophyta</taxon>
        <taxon>Magnoliopsida</taxon>
        <taxon>eudicotyledons</taxon>
        <taxon>Gunneridae</taxon>
        <taxon>Pentapetalae</taxon>
        <taxon>rosids</taxon>
        <taxon>fabids</taxon>
        <taxon>Rosales</taxon>
        <taxon>Rosaceae</taxon>
        <taxon>Rosoideae</taxon>
        <taxon>Rosoideae incertae sedis</taxon>
        <taxon>Rosa</taxon>
    </lineage>
</organism>
<keyword evidence="2" id="KW-1185">Reference proteome</keyword>
<name>A0A2P6RPP6_ROSCH</name>
<protein>
    <submittedName>
        <fullName evidence="1">Uncharacterized protein</fullName>
    </submittedName>
</protein>
<dbReference type="Proteomes" id="UP000238479">
    <property type="component" value="Chromosome 2"/>
</dbReference>
<reference evidence="1 2" key="1">
    <citation type="journal article" date="2018" name="Nat. Genet.">
        <title>The Rosa genome provides new insights in the design of modern roses.</title>
        <authorList>
            <person name="Bendahmane M."/>
        </authorList>
    </citation>
    <scope>NUCLEOTIDE SEQUENCE [LARGE SCALE GENOMIC DNA]</scope>
    <source>
        <strain evidence="2">cv. Old Blush</strain>
    </source>
</reference>
<evidence type="ECO:0000313" key="2">
    <source>
        <dbReference type="Proteomes" id="UP000238479"/>
    </source>
</evidence>